<sequence length="248" mass="28062">MSDEVEEAIGVVGTETNTFLTKEQLEHSTRNPFLLLLEDIPCQPLPLSSVYLIGPDYSLINQSHLSHILFPDTNIIHSCNDLLCLKNNTGLSIINPTTRQIRHVLAKALVFNNCFGFGFSALADDYKIVRISPHDNAKVYSLTFDYWRKIDAPPKVQPWRRLSRFVAITGTIFWLDLTVSDSGTICEYVLSFDVGRELFRLFRGPLMLPSRPCSNFVLAVWNNELALFPTTLIGMIILLPLICGVERF</sequence>
<evidence type="ECO:0000313" key="3">
    <source>
        <dbReference type="EMBL" id="KAK7369938.1"/>
    </source>
</evidence>
<dbReference type="InterPro" id="IPR017451">
    <property type="entry name" value="F-box-assoc_interact_dom"/>
</dbReference>
<name>A0AAN9NHH5_PHACN</name>
<keyword evidence="1" id="KW-0812">Transmembrane</keyword>
<keyword evidence="1" id="KW-1133">Transmembrane helix</keyword>
<dbReference type="EMBL" id="JAYMYR010000004">
    <property type="protein sequence ID" value="KAK7369938.1"/>
    <property type="molecule type" value="Genomic_DNA"/>
</dbReference>
<reference evidence="3 4" key="1">
    <citation type="submission" date="2024-01" db="EMBL/GenBank/DDBJ databases">
        <title>The genomes of 5 underutilized Papilionoideae crops provide insights into root nodulation and disease resistanc.</title>
        <authorList>
            <person name="Jiang F."/>
        </authorList>
    </citation>
    <scope>NUCLEOTIDE SEQUENCE [LARGE SCALE GENOMIC DNA]</scope>
    <source>
        <strain evidence="3">JINMINGXINNONG_FW02</strain>
        <tissue evidence="3">Leaves</tissue>
    </source>
</reference>
<keyword evidence="1" id="KW-0472">Membrane</keyword>
<dbReference type="InterPro" id="IPR006527">
    <property type="entry name" value="F-box-assoc_dom_typ1"/>
</dbReference>
<dbReference type="PANTHER" id="PTHR31672">
    <property type="entry name" value="BNACNNG10540D PROTEIN"/>
    <property type="match status" value="1"/>
</dbReference>
<feature type="transmembrane region" description="Helical" evidence="1">
    <location>
        <begin position="225"/>
        <end position="245"/>
    </location>
</feature>
<proteinExistence type="predicted"/>
<dbReference type="Pfam" id="PF07734">
    <property type="entry name" value="FBA_1"/>
    <property type="match status" value="1"/>
</dbReference>
<dbReference type="InterPro" id="IPR050796">
    <property type="entry name" value="SCF_F-box_component"/>
</dbReference>
<dbReference type="NCBIfam" id="TIGR01640">
    <property type="entry name" value="F_box_assoc_1"/>
    <property type="match status" value="1"/>
</dbReference>
<dbReference type="PANTHER" id="PTHR31672:SF13">
    <property type="entry name" value="F-BOX PROTEIN CPR30-LIKE"/>
    <property type="match status" value="1"/>
</dbReference>
<protein>
    <recommendedName>
        <fullName evidence="2">F-box associated beta-propeller type 1 domain-containing protein</fullName>
    </recommendedName>
</protein>
<evidence type="ECO:0000313" key="4">
    <source>
        <dbReference type="Proteomes" id="UP001374584"/>
    </source>
</evidence>
<dbReference type="AlphaFoldDB" id="A0AAN9NHH5"/>
<evidence type="ECO:0000256" key="1">
    <source>
        <dbReference type="SAM" id="Phobius"/>
    </source>
</evidence>
<accession>A0AAN9NHH5</accession>
<organism evidence="3 4">
    <name type="scientific">Phaseolus coccineus</name>
    <name type="common">Scarlet runner bean</name>
    <name type="synonym">Phaseolus multiflorus</name>
    <dbReference type="NCBI Taxonomy" id="3886"/>
    <lineage>
        <taxon>Eukaryota</taxon>
        <taxon>Viridiplantae</taxon>
        <taxon>Streptophyta</taxon>
        <taxon>Embryophyta</taxon>
        <taxon>Tracheophyta</taxon>
        <taxon>Spermatophyta</taxon>
        <taxon>Magnoliopsida</taxon>
        <taxon>eudicotyledons</taxon>
        <taxon>Gunneridae</taxon>
        <taxon>Pentapetalae</taxon>
        <taxon>rosids</taxon>
        <taxon>fabids</taxon>
        <taxon>Fabales</taxon>
        <taxon>Fabaceae</taxon>
        <taxon>Papilionoideae</taxon>
        <taxon>50 kb inversion clade</taxon>
        <taxon>NPAAA clade</taxon>
        <taxon>indigoferoid/millettioid clade</taxon>
        <taxon>Phaseoleae</taxon>
        <taxon>Phaseolus</taxon>
    </lineage>
</organism>
<dbReference type="Proteomes" id="UP001374584">
    <property type="component" value="Unassembled WGS sequence"/>
</dbReference>
<gene>
    <name evidence="3" type="ORF">VNO80_11986</name>
</gene>
<keyword evidence="4" id="KW-1185">Reference proteome</keyword>
<feature type="domain" description="F-box associated beta-propeller type 1" evidence="2">
    <location>
        <begin position="73"/>
        <end position="223"/>
    </location>
</feature>
<comment type="caution">
    <text evidence="3">The sequence shown here is derived from an EMBL/GenBank/DDBJ whole genome shotgun (WGS) entry which is preliminary data.</text>
</comment>
<evidence type="ECO:0000259" key="2">
    <source>
        <dbReference type="Pfam" id="PF07734"/>
    </source>
</evidence>